<dbReference type="AlphaFoldDB" id="A0A382N8K9"/>
<dbReference type="EMBL" id="UINC01097963">
    <property type="protein sequence ID" value="SVC56102.1"/>
    <property type="molecule type" value="Genomic_DNA"/>
</dbReference>
<gene>
    <name evidence="1" type="ORF">METZ01_LOCUS308956</name>
</gene>
<accession>A0A382N8K9</accession>
<name>A0A382N8K9_9ZZZZ</name>
<reference evidence="1" key="1">
    <citation type="submission" date="2018-05" db="EMBL/GenBank/DDBJ databases">
        <authorList>
            <person name="Lanie J.A."/>
            <person name="Ng W.-L."/>
            <person name="Kazmierczak K.M."/>
            <person name="Andrzejewski T.M."/>
            <person name="Davidsen T.M."/>
            <person name="Wayne K.J."/>
            <person name="Tettelin H."/>
            <person name="Glass J.I."/>
            <person name="Rusch D."/>
            <person name="Podicherti R."/>
            <person name="Tsui H.-C.T."/>
            <person name="Winkler M.E."/>
        </authorList>
    </citation>
    <scope>NUCLEOTIDE SEQUENCE</scope>
</reference>
<organism evidence="1">
    <name type="scientific">marine metagenome</name>
    <dbReference type="NCBI Taxonomy" id="408172"/>
    <lineage>
        <taxon>unclassified sequences</taxon>
        <taxon>metagenomes</taxon>
        <taxon>ecological metagenomes</taxon>
    </lineage>
</organism>
<evidence type="ECO:0000313" key="1">
    <source>
        <dbReference type="EMBL" id="SVC56102.1"/>
    </source>
</evidence>
<proteinExistence type="predicted"/>
<protein>
    <submittedName>
        <fullName evidence="1">Uncharacterized protein</fullName>
    </submittedName>
</protein>
<sequence>MLENIRDKARDNLYKNLMDLGIECEMSKRGIRADKLQNPWHRKSLGVIKINSDSPIEFINIIKQDRSKDSPPRWWYYFAIPDKSVQSKSNQIEVKSIRKKTFPVFGKVKSIEWKHNNYSENLANKFTQDNDINSLAMDIGNVKIQSVNKDFSEYTFTGYTIEIERKTGDNKTLSLNINQWNTLNKIANICLN</sequence>